<keyword evidence="3" id="KW-0813">Transport</keyword>
<dbReference type="AlphaFoldDB" id="N8WHU3"/>
<keyword evidence="9" id="KW-0472">Membrane</keyword>
<evidence type="ECO:0000256" key="10">
    <source>
        <dbReference type="ARBA" id="ARBA00023237"/>
    </source>
</evidence>
<evidence type="ECO:0000256" key="1">
    <source>
        <dbReference type="ARBA" id="ARBA00004571"/>
    </source>
</evidence>
<dbReference type="HOGENOM" id="CLU_038238_3_2_6"/>
<evidence type="ECO:0000256" key="7">
    <source>
        <dbReference type="ARBA" id="ARBA00023065"/>
    </source>
</evidence>
<dbReference type="RefSeq" id="WP_004810943.1">
    <property type="nucleotide sequence ID" value="NZ_KB849445.1"/>
</dbReference>
<dbReference type="Proteomes" id="UP000018438">
    <property type="component" value="Unassembled WGS sequence"/>
</dbReference>
<feature type="chain" id="PRO_5004134752" description="Porin domain-containing protein" evidence="11">
    <location>
        <begin position="21"/>
        <end position="395"/>
    </location>
</feature>
<keyword evidence="10" id="KW-0998">Cell outer membrane</keyword>
<keyword evidence="8" id="KW-0626">Porin</keyword>
<evidence type="ECO:0000256" key="9">
    <source>
        <dbReference type="ARBA" id="ARBA00023136"/>
    </source>
</evidence>
<feature type="signal peptide" evidence="11">
    <location>
        <begin position="1"/>
        <end position="20"/>
    </location>
</feature>
<dbReference type="InterPro" id="IPR023614">
    <property type="entry name" value="Porin_dom_sf"/>
</dbReference>
<comment type="subunit">
    <text evidence="2">Homotrimer.</text>
</comment>
<comment type="subcellular location">
    <subcellularLocation>
        <location evidence="1">Cell outer membrane</location>
        <topology evidence="1">Multi-pass membrane protein</topology>
    </subcellularLocation>
</comment>
<dbReference type="Gene3D" id="2.40.160.10">
    <property type="entry name" value="Porin"/>
    <property type="match status" value="1"/>
</dbReference>
<keyword evidence="4" id="KW-1134">Transmembrane beta strand</keyword>
<comment type="caution">
    <text evidence="13">The sequence shown here is derived from an EMBL/GenBank/DDBJ whole genome shotgun (WGS) entry which is preliminary data.</text>
</comment>
<evidence type="ECO:0000256" key="11">
    <source>
        <dbReference type="SAM" id="SignalP"/>
    </source>
</evidence>
<dbReference type="PANTHER" id="PTHR34501:SF9">
    <property type="entry name" value="MAJOR OUTER MEMBRANE PROTEIN P.IA"/>
    <property type="match status" value="1"/>
</dbReference>
<evidence type="ECO:0000256" key="4">
    <source>
        <dbReference type="ARBA" id="ARBA00022452"/>
    </source>
</evidence>
<name>N8WHU3_9GAMM</name>
<dbReference type="GO" id="GO:0015288">
    <property type="term" value="F:porin activity"/>
    <property type="evidence" value="ECO:0007669"/>
    <property type="project" value="UniProtKB-KW"/>
</dbReference>
<evidence type="ECO:0000256" key="5">
    <source>
        <dbReference type="ARBA" id="ARBA00022692"/>
    </source>
</evidence>
<evidence type="ECO:0000256" key="8">
    <source>
        <dbReference type="ARBA" id="ARBA00023114"/>
    </source>
</evidence>
<dbReference type="PATRIC" id="fig|1217675.3.peg.3057"/>
<sequence>MKTKLATAIALSLLAGTTLAAPTFYGEIDLSVDHVQADNKNGVEDRHITDLNSNNSFLGLKGDEKLTDRLSALYQAEFTFYGDEGSNSSNDVFVPRNILIGLKDEKIGALKVGKIDTPVKQLSSVVDTFNNYVANNADVAGIMAGENRIDNVLVYETPAFQVGEGKIEAKLQLATGEGNDTIKATKGGSTVAGRGLGDSWSSSVVYSDKTFVAGLGYDKAIPSRLLARGFLNADSRDVGVRSNFTTELNTLRAIGRVNLDNGLSIRGLYQVSEVENANASTPINVVLDADTLDKRTVNVAPAFARNIDDAQAWLIGAEYNLPNAKNWTVKGQYSYSDVTFDDATSDFEAKQILAGVDYAFSKQVKVYGTAGYLTIEQGSDEDNQFLLGTGFEYKF</sequence>
<proteinExistence type="predicted"/>
<organism evidence="13 14">
    <name type="scientific">Acinetobacter schindleri NIPH 900</name>
    <dbReference type="NCBI Taxonomy" id="1217675"/>
    <lineage>
        <taxon>Bacteria</taxon>
        <taxon>Pseudomonadati</taxon>
        <taxon>Pseudomonadota</taxon>
        <taxon>Gammaproteobacteria</taxon>
        <taxon>Moraxellales</taxon>
        <taxon>Moraxellaceae</taxon>
        <taxon>Acinetobacter</taxon>
    </lineage>
</organism>
<dbReference type="InterPro" id="IPR033900">
    <property type="entry name" value="Gram_neg_porin_domain"/>
</dbReference>
<dbReference type="InterPro" id="IPR050298">
    <property type="entry name" value="Gram-neg_bact_OMP"/>
</dbReference>
<dbReference type="GO" id="GO:0006811">
    <property type="term" value="P:monoatomic ion transport"/>
    <property type="evidence" value="ECO:0007669"/>
    <property type="project" value="UniProtKB-KW"/>
</dbReference>
<dbReference type="GO" id="GO:0009279">
    <property type="term" value="C:cell outer membrane"/>
    <property type="evidence" value="ECO:0007669"/>
    <property type="project" value="UniProtKB-SubCell"/>
</dbReference>
<evidence type="ECO:0000256" key="6">
    <source>
        <dbReference type="ARBA" id="ARBA00022729"/>
    </source>
</evidence>
<reference evidence="13 14" key="1">
    <citation type="submission" date="2013-02" db="EMBL/GenBank/DDBJ databases">
        <title>The Genome Sequence of Acinetobacter schindleri NIPH 900.</title>
        <authorList>
            <consortium name="The Broad Institute Genome Sequencing Platform"/>
            <consortium name="The Broad Institute Genome Sequencing Center for Infectious Disease"/>
            <person name="Cerqueira G."/>
            <person name="Feldgarden M."/>
            <person name="Courvalin P."/>
            <person name="Perichon B."/>
            <person name="Grillot-Courvalin C."/>
            <person name="Clermont D."/>
            <person name="Rocha E."/>
            <person name="Yoon E.-J."/>
            <person name="Nemec A."/>
            <person name="Walker B."/>
            <person name="Young S.K."/>
            <person name="Zeng Q."/>
            <person name="Gargeya S."/>
            <person name="Fitzgerald M."/>
            <person name="Haas B."/>
            <person name="Abouelleil A."/>
            <person name="Alvarado L."/>
            <person name="Arachchi H.M."/>
            <person name="Berlin A.M."/>
            <person name="Chapman S.B."/>
            <person name="Dewar J."/>
            <person name="Goldberg J."/>
            <person name="Griggs A."/>
            <person name="Gujja S."/>
            <person name="Hansen M."/>
            <person name="Howarth C."/>
            <person name="Imamovic A."/>
            <person name="Larimer J."/>
            <person name="McCowan C."/>
            <person name="Murphy C."/>
            <person name="Neiman D."/>
            <person name="Pearson M."/>
            <person name="Priest M."/>
            <person name="Roberts A."/>
            <person name="Saif S."/>
            <person name="Shea T."/>
            <person name="Sisk P."/>
            <person name="Sykes S."/>
            <person name="Wortman J."/>
            <person name="Nusbaum C."/>
            <person name="Birren B."/>
        </authorList>
    </citation>
    <scope>NUCLEOTIDE SEQUENCE [LARGE SCALE GENOMIC DNA]</scope>
    <source>
        <strain evidence="13 14">NIPH 900</strain>
    </source>
</reference>
<gene>
    <name evidence="13" type="ORF">F965_03153</name>
</gene>
<dbReference type="PANTHER" id="PTHR34501">
    <property type="entry name" value="PROTEIN YDDL-RELATED"/>
    <property type="match status" value="1"/>
</dbReference>
<protein>
    <recommendedName>
        <fullName evidence="12">Porin domain-containing protein</fullName>
    </recommendedName>
</protein>
<evidence type="ECO:0000256" key="3">
    <source>
        <dbReference type="ARBA" id="ARBA00022448"/>
    </source>
</evidence>
<dbReference type="EMBL" id="APPI01000025">
    <property type="protein sequence ID" value="ENV11662.1"/>
    <property type="molecule type" value="Genomic_DNA"/>
</dbReference>
<dbReference type="SUPFAM" id="SSF56935">
    <property type="entry name" value="Porins"/>
    <property type="match status" value="1"/>
</dbReference>
<keyword evidence="7" id="KW-0406">Ion transport</keyword>
<dbReference type="GO" id="GO:0046930">
    <property type="term" value="C:pore complex"/>
    <property type="evidence" value="ECO:0007669"/>
    <property type="project" value="UniProtKB-KW"/>
</dbReference>
<keyword evidence="5" id="KW-0812">Transmembrane</keyword>
<evidence type="ECO:0000256" key="2">
    <source>
        <dbReference type="ARBA" id="ARBA00011233"/>
    </source>
</evidence>
<dbReference type="CDD" id="cd00342">
    <property type="entry name" value="gram_neg_porins"/>
    <property type="match status" value="1"/>
</dbReference>
<accession>N8WHU3</accession>
<evidence type="ECO:0000313" key="13">
    <source>
        <dbReference type="EMBL" id="ENV11662.1"/>
    </source>
</evidence>
<evidence type="ECO:0000313" key="14">
    <source>
        <dbReference type="Proteomes" id="UP000018438"/>
    </source>
</evidence>
<feature type="domain" description="Porin" evidence="12">
    <location>
        <begin position="8"/>
        <end position="373"/>
    </location>
</feature>
<dbReference type="PRINTS" id="PR00184">
    <property type="entry name" value="NEISSPPORIN"/>
</dbReference>
<keyword evidence="14" id="KW-1185">Reference proteome</keyword>
<dbReference type="Pfam" id="PF13609">
    <property type="entry name" value="Porin_4"/>
    <property type="match status" value="1"/>
</dbReference>
<keyword evidence="6 11" id="KW-0732">Signal</keyword>
<evidence type="ECO:0000259" key="12">
    <source>
        <dbReference type="Pfam" id="PF13609"/>
    </source>
</evidence>
<dbReference type="InterPro" id="IPR002299">
    <property type="entry name" value="Porin_Neis"/>
</dbReference>